<dbReference type="InterPro" id="IPR036113">
    <property type="entry name" value="Asp/Glu-ADT_sf_sub_c"/>
</dbReference>
<name>A0A8J6NPZ6_9BACT</name>
<accession>A0A8J6NPZ6</accession>
<sequence length="95" mass="10554">MKITKDEVIHVANLARLDIDEASIEKFAGQIGTILEYVEVLNRVDTEGVTPTSHAISLTNAFREDEEKNNFDRDKALANAPQIEDGNFVVPKVIT</sequence>
<comment type="similarity">
    <text evidence="2">Belongs to the GatC family.</text>
</comment>
<comment type="function">
    <text evidence="2">Allows the formation of correctly charged Asn-tRNA(Asn) or Gln-tRNA(Gln) through the transamidation of misacylated Asp-tRNA(Asn) or Glu-tRNA(Gln) in organisms which lack either or both of asparaginyl-tRNA or glutaminyl-tRNA synthetases. The reaction takes place in the presence of glutamine and ATP through an activated phospho-Asp-tRNA(Asn) or phospho-Glu-tRNA(Gln).</text>
</comment>
<dbReference type="Proteomes" id="UP000603434">
    <property type="component" value="Unassembled WGS sequence"/>
</dbReference>
<dbReference type="PANTHER" id="PTHR15004">
    <property type="entry name" value="GLUTAMYL-TRNA(GLN) AMIDOTRANSFERASE SUBUNIT C, MITOCHONDRIAL"/>
    <property type="match status" value="1"/>
</dbReference>
<proteinExistence type="inferred from homology"/>
<dbReference type="GO" id="GO:0006412">
    <property type="term" value="P:translation"/>
    <property type="evidence" value="ECO:0007669"/>
    <property type="project" value="UniProtKB-UniRule"/>
</dbReference>
<comment type="subunit">
    <text evidence="2">Heterotrimer of A, B and C subunits.</text>
</comment>
<keyword evidence="1 2" id="KW-0067">ATP-binding</keyword>
<evidence type="ECO:0000256" key="2">
    <source>
        <dbReference type="HAMAP-Rule" id="MF_00122"/>
    </source>
</evidence>
<dbReference type="Gene3D" id="1.10.20.60">
    <property type="entry name" value="Glu-tRNAGln amidotransferase C subunit, N-terminal domain"/>
    <property type="match status" value="1"/>
</dbReference>
<evidence type="ECO:0000313" key="3">
    <source>
        <dbReference type="EMBL" id="MBC8363285.1"/>
    </source>
</evidence>
<dbReference type="InterPro" id="IPR003837">
    <property type="entry name" value="GatC"/>
</dbReference>
<keyword evidence="2" id="KW-0547">Nucleotide-binding</keyword>
<dbReference type="HAMAP" id="MF_00122">
    <property type="entry name" value="GatC"/>
    <property type="match status" value="1"/>
</dbReference>
<dbReference type="EC" id="6.3.5.-" evidence="2"/>
<organism evidence="3 4">
    <name type="scientific">Candidatus Desulfatibia profunda</name>
    <dbReference type="NCBI Taxonomy" id="2841695"/>
    <lineage>
        <taxon>Bacteria</taxon>
        <taxon>Pseudomonadati</taxon>
        <taxon>Thermodesulfobacteriota</taxon>
        <taxon>Desulfobacteria</taxon>
        <taxon>Desulfobacterales</taxon>
        <taxon>Desulfobacterales incertae sedis</taxon>
        <taxon>Candidatus Desulfatibia</taxon>
    </lineage>
</organism>
<evidence type="ECO:0000256" key="1">
    <source>
        <dbReference type="ARBA" id="ARBA00022840"/>
    </source>
</evidence>
<keyword evidence="2" id="KW-0436">Ligase</keyword>
<comment type="catalytic activity">
    <reaction evidence="2">
        <text>L-glutamyl-tRNA(Gln) + L-glutamine + ATP + H2O = L-glutaminyl-tRNA(Gln) + L-glutamate + ADP + phosphate + H(+)</text>
        <dbReference type="Rhea" id="RHEA:17521"/>
        <dbReference type="Rhea" id="RHEA-COMP:9681"/>
        <dbReference type="Rhea" id="RHEA-COMP:9684"/>
        <dbReference type="ChEBI" id="CHEBI:15377"/>
        <dbReference type="ChEBI" id="CHEBI:15378"/>
        <dbReference type="ChEBI" id="CHEBI:29985"/>
        <dbReference type="ChEBI" id="CHEBI:30616"/>
        <dbReference type="ChEBI" id="CHEBI:43474"/>
        <dbReference type="ChEBI" id="CHEBI:58359"/>
        <dbReference type="ChEBI" id="CHEBI:78520"/>
        <dbReference type="ChEBI" id="CHEBI:78521"/>
        <dbReference type="ChEBI" id="CHEBI:456216"/>
    </reaction>
</comment>
<reference evidence="3 4" key="1">
    <citation type="submission" date="2020-08" db="EMBL/GenBank/DDBJ databases">
        <title>Bridging the membrane lipid divide: bacteria of the FCB group superphylum have the potential to synthesize archaeal ether lipids.</title>
        <authorList>
            <person name="Villanueva L."/>
            <person name="Von Meijenfeldt F.A.B."/>
            <person name="Westbye A.B."/>
            <person name="Yadav S."/>
            <person name="Hopmans E.C."/>
            <person name="Dutilh B.E."/>
            <person name="Sinninghe Damste J.S."/>
        </authorList>
    </citation>
    <scope>NUCLEOTIDE SEQUENCE [LARGE SCALE GENOMIC DNA]</scope>
    <source>
        <strain evidence="3">NIOZ-UU30</strain>
    </source>
</reference>
<dbReference type="AlphaFoldDB" id="A0A8J6NPZ6"/>
<protein>
    <recommendedName>
        <fullName evidence="2">Aspartyl/glutamyl-tRNA(Asn/Gln) amidotransferase subunit C</fullName>
        <shortName evidence="2">Asp/Glu-ADT subunit C</shortName>
        <ecNumber evidence="2">6.3.5.-</ecNumber>
    </recommendedName>
</protein>
<dbReference type="EMBL" id="JACNJH010000284">
    <property type="protein sequence ID" value="MBC8363285.1"/>
    <property type="molecule type" value="Genomic_DNA"/>
</dbReference>
<keyword evidence="2" id="KW-0648">Protein biosynthesis</keyword>
<dbReference type="Pfam" id="PF02686">
    <property type="entry name" value="GatC"/>
    <property type="match status" value="1"/>
</dbReference>
<comment type="catalytic activity">
    <reaction evidence="2">
        <text>L-aspartyl-tRNA(Asn) + L-glutamine + ATP + H2O = L-asparaginyl-tRNA(Asn) + L-glutamate + ADP + phosphate + 2 H(+)</text>
        <dbReference type="Rhea" id="RHEA:14513"/>
        <dbReference type="Rhea" id="RHEA-COMP:9674"/>
        <dbReference type="Rhea" id="RHEA-COMP:9677"/>
        <dbReference type="ChEBI" id="CHEBI:15377"/>
        <dbReference type="ChEBI" id="CHEBI:15378"/>
        <dbReference type="ChEBI" id="CHEBI:29985"/>
        <dbReference type="ChEBI" id="CHEBI:30616"/>
        <dbReference type="ChEBI" id="CHEBI:43474"/>
        <dbReference type="ChEBI" id="CHEBI:58359"/>
        <dbReference type="ChEBI" id="CHEBI:78515"/>
        <dbReference type="ChEBI" id="CHEBI:78516"/>
        <dbReference type="ChEBI" id="CHEBI:456216"/>
    </reaction>
</comment>
<dbReference type="NCBIfam" id="TIGR00135">
    <property type="entry name" value="gatC"/>
    <property type="match status" value="1"/>
</dbReference>
<evidence type="ECO:0000313" key="4">
    <source>
        <dbReference type="Proteomes" id="UP000603434"/>
    </source>
</evidence>
<dbReference type="GO" id="GO:0006450">
    <property type="term" value="P:regulation of translational fidelity"/>
    <property type="evidence" value="ECO:0007669"/>
    <property type="project" value="InterPro"/>
</dbReference>
<dbReference type="GO" id="GO:0050567">
    <property type="term" value="F:glutaminyl-tRNA synthase (glutamine-hydrolyzing) activity"/>
    <property type="evidence" value="ECO:0007669"/>
    <property type="project" value="UniProtKB-UniRule"/>
</dbReference>
<gene>
    <name evidence="2 3" type="primary">gatC</name>
    <name evidence="3" type="ORF">H8E23_18035</name>
</gene>
<dbReference type="SUPFAM" id="SSF141000">
    <property type="entry name" value="Glu-tRNAGln amidotransferase C subunit"/>
    <property type="match status" value="1"/>
</dbReference>
<dbReference type="GO" id="GO:0070681">
    <property type="term" value="P:glutaminyl-tRNAGln biosynthesis via transamidation"/>
    <property type="evidence" value="ECO:0007669"/>
    <property type="project" value="TreeGrafter"/>
</dbReference>
<dbReference type="GO" id="GO:0005524">
    <property type="term" value="F:ATP binding"/>
    <property type="evidence" value="ECO:0007669"/>
    <property type="project" value="UniProtKB-KW"/>
</dbReference>
<comment type="caution">
    <text evidence="3">The sequence shown here is derived from an EMBL/GenBank/DDBJ whole genome shotgun (WGS) entry which is preliminary data.</text>
</comment>
<dbReference type="PANTHER" id="PTHR15004:SF0">
    <property type="entry name" value="GLUTAMYL-TRNA(GLN) AMIDOTRANSFERASE SUBUNIT C, MITOCHONDRIAL"/>
    <property type="match status" value="1"/>
</dbReference>